<dbReference type="OrthoDB" id="1933717at2759"/>
<dbReference type="STRING" id="214684.Q5KMG2"/>
<evidence type="ECO:0000313" key="4">
    <source>
        <dbReference type="EMBL" id="AAW42011.2"/>
    </source>
</evidence>
<evidence type="ECO:0000313" key="5">
    <source>
        <dbReference type="Proteomes" id="UP000002149"/>
    </source>
</evidence>
<reference evidence="4 5" key="1">
    <citation type="journal article" date="2005" name="Science">
        <title>The genome of the basidiomycetous yeast and human pathogen Cryptococcus neoformans.</title>
        <authorList>
            <person name="Loftus B.J."/>
            <person name="Fung E."/>
            <person name="Roncaglia P."/>
            <person name="Rowley D."/>
            <person name="Amedeo P."/>
            <person name="Bruno D."/>
            <person name="Vamathevan J."/>
            <person name="Miranda M."/>
            <person name="Anderson I.J."/>
            <person name="Fraser J.A."/>
            <person name="Allen J.E."/>
            <person name="Bosdet I.E."/>
            <person name="Brent M.R."/>
            <person name="Chiu R."/>
            <person name="Doering T.L."/>
            <person name="Donlin M.J."/>
            <person name="D'Souza C.A."/>
            <person name="Fox D.S."/>
            <person name="Grinberg V."/>
            <person name="Fu J."/>
            <person name="Fukushima M."/>
            <person name="Haas B.J."/>
            <person name="Huang J.C."/>
            <person name="Janbon G."/>
            <person name="Jones S.J."/>
            <person name="Koo H.L."/>
            <person name="Krzywinski M.I."/>
            <person name="Kwon-Chung J.K."/>
            <person name="Lengeler K.B."/>
            <person name="Maiti R."/>
            <person name="Marra M.A."/>
            <person name="Marra R.E."/>
            <person name="Mathewson C.A."/>
            <person name="Mitchell T.G."/>
            <person name="Pertea M."/>
            <person name="Riggs F.R."/>
            <person name="Salzberg S.L."/>
            <person name="Schein J.E."/>
            <person name="Shvartsbeyn A."/>
            <person name="Shin H."/>
            <person name="Shumway M."/>
            <person name="Specht C.A."/>
            <person name="Suh B.B."/>
            <person name="Tenney A."/>
            <person name="Utterback T.R."/>
            <person name="Wickes B.L."/>
            <person name="Wortman J.R."/>
            <person name="Wye N.H."/>
            <person name="Kronstad J.W."/>
            <person name="Lodge J.K."/>
            <person name="Heitman J."/>
            <person name="Davis R.W."/>
            <person name="Fraser C.M."/>
            <person name="Hyman R.W."/>
        </authorList>
    </citation>
    <scope>NUCLEOTIDE SEQUENCE [LARGE SCALE GENOMIC DNA]</scope>
    <source>
        <strain evidence="5">JEC21 / ATCC MYA-565</strain>
    </source>
</reference>
<dbReference type="GeneID" id="3255961"/>
<dbReference type="PRINTS" id="PR00081">
    <property type="entry name" value="GDHRDH"/>
</dbReference>
<evidence type="ECO:0000256" key="1">
    <source>
        <dbReference type="ARBA" id="ARBA00006484"/>
    </source>
</evidence>
<dbReference type="RefSeq" id="XP_569318.2">
    <property type="nucleotide sequence ID" value="XM_569318.2"/>
</dbReference>
<comment type="similarity">
    <text evidence="1 3">Belongs to the short-chain dehydrogenases/reductases (SDR) family.</text>
</comment>
<keyword evidence="5" id="KW-1185">Reference proteome</keyword>
<protein>
    <recommendedName>
        <fullName evidence="6">Short-chain dehydrogenase/reductase SDR</fullName>
    </recommendedName>
</protein>
<name>Q5KMG2_CRYD1</name>
<dbReference type="Proteomes" id="UP000002149">
    <property type="component" value="Chromosome 2"/>
</dbReference>
<evidence type="ECO:0000256" key="3">
    <source>
        <dbReference type="RuleBase" id="RU000363"/>
    </source>
</evidence>
<dbReference type="VEuPathDB" id="FungiDB:CNB01810"/>
<evidence type="ECO:0000256" key="2">
    <source>
        <dbReference type="ARBA" id="ARBA00023002"/>
    </source>
</evidence>
<dbReference type="AlphaFoldDB" id="Q5KMG2"/>
<dbReference type="PRINTS" id="PR00080">
    <property type="entry name" value="SDRFAMILY"/>
</dbReference>
<sequence>MMPSQRVILVTGASGGIGRASSIALSNTFPSTAQPEQLVLVLVGRRQAELEETGRQCRDGTLIEVATGDASNEEDVKRIFETVKSKYGRLDVLFNNAGINDKSPGEFEDQDMDVFRKVLDINIMSAVLFTKYAFHLMKAQEPQGGRIINNGSISATSPRPNNTAYTLSKHAIHGLTRSTSLDGRKYHITCTELDIGNAATDLGSHVTAGSLQADGTKKVEPVMHVDNVAKTVAFIASLPAEADILSLEIIASGMPYVGRG</sequence>
<dbReference type="InterPro" id="IPR002347">
    <property type="entry name" value="SDR_fam"/>
</dbReference>
<dbReference type="InterPro" id="IPR036291">
    <property type="entry name" value="NAD(P)-bd_dom_sf"/>
</dbReference>
<keyword evidence="2" id="KW-0560">Oxidoreductase</keyword>
<dbReference type="KEGG" id="cne:CNB01810"/>
<dbReference type="PaxDb" id="214684-Q5KMG2"/>
<dbReference type="InParanoid" id="Q5KMG2"/>
<dbReference type="HOGENOM" id="CLU_010194_2_10_1"/>
<dbReference type="SUPFAM" id="SSF51735">
    <property type="entry name" value="NAD(P)-binding Rossmann-fold domains"/>
    <property type="match status" value="1"/>
</dbReference>
<dbReference type="eggNOG" id="KOG0725">
    <property type="taxonomic scope" value="Eukaryota"/>
</dbReference>
<dbReference type="Pfam" id="PF00106">
    <property type="entry name" value="adh_short"/>
    <property type="match status" value="1"/>
</dbReference>
<organism evidence="4 5">
    <name type="scientific">Cryptococcus deneoformans (strain JEC21 / ATCC MYA-565)</name>
    <name type="common">Cryptococcus neoformans var. neoformans serotype D</name>
    <dbReference type="NCBI Taxonomy" id="214684"/>
    <lineage>
        <taxon>Eukaryota</taxon>
        <taxon>Fungi</taxon>
        <taxon>Dikarya</taxon>
        <taxon>Basidiomycota</taxon>
        <taxon>Agaricomycotina</taxon>
        <taxon>Tremellomycetes</taxon>
        <taxon>Tremellales</taxon>
        <taxon>Cryptococcaceae</taxon>
        <taxon>Cryptococcus</taxon>
        <taxon>Cryptococcus neoformans species complex</taxon>
    </lineage>
</organism>
<dbReference type="PANTHER" id="PTHR43669:SF3">
    <property type="entry name" value="ALCOHOL DEHYDROGENASE, PUTATIVE (AFU_ORTHOLOGUE AFUA_3G03445)-RELATED"/>
    <property type="match status" value="1"/>
</dbReference>
<evidence type="ECO:0008006" key="6">
    <source>
        <dbReference type="Google" id="ProtNLM"/>
    </source>
</evidence>
<dbReference type="Gene3D" id="3.40.50.720">
    <property type="entry name" value="NAD(P)-binding Rossmann-like Domain"/>
    <property type="match status" value="1"/>
</dbReference>
<dbReference type="CDD" id="cd05233">
    <property type="entry name" value="SDR_c"/>
    <property type="match status" value="1"/>
</dbReference>
<dbReference type="GO" id="GO:0016491">
    <property type="term" value="F:oxidoreductase activity"/>
    <property type="evidence" value="ECO:0000318"/>
    <property type="project" value="GO_Central"/>
</dbReference>
<dbReference type="EMBL" id="AE017342">
    <property type="protein sequence ID" value="AAW42011.2"/>
    <property type="molecule type" value="Genomic_DNA"/>
</dbReference>
<gene>
    <name evidence="4" type="ordered locus">CNB01810</name>
</gene>
<accession>Q5KMG2</accession>
<accession>Q55XH2</accession>
<dbReference type="PANTHER" id="PTHR43669">
    <property type="entry name" value="5-KETO-D-GLUCONATE 5-REDUCTASE"/>
    <property type="match status" value="1"/>
</dbReference>
<proteinExistence type="inferred from homology"/>